<organism evidence="1 2">
    <name type="scientific">Zymoseptoria brevis</name>
    <dbReference type="NCBI Taxonomy" id="1047168"/>
    <lineage>
        <taxon>Eukaryota</taxon>
        <taxon>Fungi</taxon>
        <taxon>Dikarya</taxon>
        <taxon>Ascomycota</taxon>
        <taxon>Pezizomycotina</taxon>
        <taxon>Dothideomycetes</taxon>
        <taxon>Dothideomycetidae</taxon>
        <taxon>Mycosphaerellales</taxon>
        <taxon>Mycosphaerellaceae</taxon>
        <taxon>Zymoseptoria</taxon>
    </lineage>
</organism>
<evidence type="ECO:0000313" key="2">
    <source>
        <dbReference type="Proteomes" id="UP000033647"/>
    </source>
</evidence>
<proteinExistence type="predicted"/>
<keyword evidence="2" id="KW-1185">Reference proteome</keyword>
<dbReference type="Proteomes" id="UP000033647">
    <property type="component" value="Unassembled WGS sequence"/>
</dbReference>
<dbReference type="AlphaFoldDB" id="A0A0F4G875"/>
<sequence length="458" mass="52822">MVFYQPPKRDLQRRRNQMLTMIHLPDELILDCMDHLATLDVLRLRLTHSSLAPAGNTALQQRLKRLYVHPSDLSLLTAVKICAHPVFSQEIQEVVLLGTIEHSKANEEIEIFWPWPRTFPKPRDQPSTAVLTQPANGTFSNIYRPLMDGLSSLPNVRKLSYAKRVKSPGFNQTRAETIRSHVERPLHGRWNDWQVMTELIDKLLPTSLRLSTPLQIVTSIDRSPRVENLAHLAHLALTLFPSSNDQHYVRRWTDMCENLSRRSQNLTRLEITLIGAKPCPRIEVETHLARIMACRWRNLTHLALVSRREPIFARIQPPSLQGLLSENLSRFVVDHAAKLESVRIENILFLEMNQSIGQPTASSTVENMRDVVTILRRNECKVVYRINRYHHHEWCGKRSGRWKRCQPQICGLYTPYDENGAHLTRQDLEEFAERVGVATETGGESWDFGGMVLQELDE</sequence>
<gene>
    <name evidence="1" type="ORF">TI39_contig5852g00012</name>
</gene>
<accession>A0A0F4G875</accession>
<reference evidence="1 2" key="1">
    <citation type="submission" date="2015-03" db="EMBL/GenBank/DDBJ databases">
        <title>RNA-seq based gene annotation and comparative genomics of four Zymoseptoria species reveal species-specific pathogenicity related genes and transposable element activity.</title>
        <authorList>
            <person name="Grandaubert J."/>
            <person name="Bhattacharyya A."/>
            <person name="Stukenbrock E.H."/>
        </authorList>
    </citation>
    <scope>NUCLEOTIDE SEQUENCE [LARGE SCALE GENOMIC DNA]</scope>
    <source>
        <strain evidence="1 2">Zb18110</strain>
    </source>
</reference>
<evidence type="ECO:0008006" key="3">
    <source>
        <dbReference type="Google" id="ProtNLM"/>
    </source>
</evidence>
<protein>
    <recommendedName>
        <fullName evidence="3">F-box domain-containing protein</fullName>
    </recommendedName>
</protein>
<name>A0A0F4G875_9PEZI</name>
<dbReference type="OrthoDB" id="3635797at2759"/>
<comment type="caution">
    <text evidence="1">The sequence shown here is derived from an EMBL/GenBank/DDBJ whole genome shotgun (WGS) entry which is preliminary data.</text>
</comment>
<evidence type="ECO:0000313" key="1">
    <source>
        <dbReference type="EMBL" id="KJX92430.1"/>
    </source>
</evidence>
<dbReference type="EMBL" id="LAFY01005807">
    <property type="protein sequence ID" value="KJX92430.1"/>
    <property type="molecule type" value="Genomic_DNA"/>
</dbReference>